<proteinExistence type="predicted"/>
<evidence type="ECO:0000256" key="1">
    <source>
        <dbReference type="SAM" id="MobiDB-lite"/>
    </source>
</evidence>
<name>A0A084B9I1_STACB</name>
<gene>
    <name evidence="2" type="ORF">S7711_10359</name>
</gene>
<feature type="region of interest" description="Disordered" evidence="1">
    <location>
        <begin position="45"/>
        <end position="94"/>
    </location>
</feature>
<dbReference type="Proteomes" id="UP000028045">
    <property type="component" value="Unassembled WGS sequence"/>
</dbReference>
<accession>A0A084B9I1</accession>
<evidence type="ECO:0000313" key="3">
    <source>
        <dbReference type="Proteomes" id="UP000028045"/>
    </source>
</evidence>
<dbReference type="EMBL" id="KL647645">
    <property type="protein sequence ID" value="KEY74210.1"/>
    <property type="molecule type" value="Genomic_DNA"/>
</dbReference>
<reference evidence="2 3" key="1">
    <citation type="journal article" date="2014" name="BMC Genomics">
        <title>Comparative genome sequencing reveals chemotype-specific gene clusters in the toxigenic black mold Stachybotrys.</title>
        <authorList>
            <person name="Semeiks J."/>
            <person name="Borek D."/>
            <person name="Otwinowski Z."/>
            <person name="Grishin N.V."/>
        </authorList>
    </citation>
    <scope>NUCLEOTIDE SEQUENCE [LARGE SCALE GENOMIC DNA]</scope>
    <source>
        <strain evidence="3">CBS 109288 / IBT 7711</strain>
    </source>
</reference>
<organism evidence="2 3">
    <name type="scientific">Stachybotrys chartarum (strain CBS 109288 / IBT 7711)</name>
    <name type="common">Toxic black mold</name>
    <name type="synonym">Stilbospora chartarum</name>
    <dbReference type="NCBI Taxonomy" id="1280523"/>
    <lineage>
        <taxon>Eukaryota</taxon>
        <taxon>Fungi</taxon>
        <taxon>Dikarya</taxon>
        <taxon>Ascomycota</taxon>
        <taxon>Pezizomycotina</taxon>
        <taxon>Sordariomycetes</taxon>
        <taxon>Hypocreomycetidae</taxon>
        <taxon>Hypocreales</taxon>
        <taxon>Stachybotryaceae</taxon>
        <taxon>Stachybotrys</taxon>
    </lineage>
</organism>
<dbReference type="HOGENOM" id="CLU_1866422_0_0_1"/>
<keyword evidence="3" id="KW-1185">Reference proteome</keyword>
<evidence type="ECO:0000313" key="2">
    <source>
        <dbReference type="EMBL" id="KEY74210.1"/>
    </source>
</evidence>
<sequence length="137" mass="14196">MNSAYSNFHPETPTTILAARPSWARAALLADLRSLGAYPRVTCTGTGGPSGAKWMETTPSRPAFGSTPPLDPHTSRRVGRSTNLPTPGLGRTSYGAENVISSEGASTKGPAGLSSLIDAMVIIPRPLAEGKQPRPGA</sequence>
<protein>
    <submittedName>
        <fullName evidence="2">Uncharacterized protein</fullName>
    </submittedName>
</protein>
<dbReference type="AlphaFoldDB" id="A0A084B9I1"/>